<name>A0A173ZFD5_9FIRM</name>
<organism evidence="1 2">
    <name type="scientific">Faecalicatena contorta</name>
    <dbReference type="NCBI Taxonomy" id="39482"/>
    <lineage>
        <taxon>Bacteria</taxon>
        <taxon>Bacillati</taxon>
        <taxon>Bacillota</taxon>
        <taxon>Clostridia</taxon>
        <taxon>Lachnospirales</taxon>
        <taxon>Lachnospiraceae</taxon>
        <taxon>Faecalicatena</taxon>
    </lineage>
</organism>
<dbReference type="AlphaFoldDB" id="A0A173ZFD5"/>
<accession>A0A173ZFD5</accession>
<proteinExistence type="predicted"/>
<sequence length="33" mass="3973">MAEKTEREKNKETEELKQIIVDNIIENYIHKEG</sequence>
<evidence type="ECO:0000313" key="1">
    <source>
        <dbReference type="EMBL" id="CUN75112.1"/>
    </source>
</evidence>
<dbReference type="EMBL" id="CYZU01000002">
    <property type="protein sequence ID" value="CUN75112.1"/>
    <property type="molecule type" value="Genomic_DNA"/>
</dbReference>
<protein>
    <submittedName>
        <fullName evidence="1">Uncharacterized protein</fullName>
    </submittedName>
</protein>
<gene>
    <name evidence="1" type="ORF">ERS852491_00428</name>
</gene>
<evidence type="ECO:0000313" key="2">
    <source>
        <dbReference type="Proteomes" id="UP000095544"/>
    </source>
</evidence>
<dbReference type="Proteomes" id="UP000095544">
    <property type="component" value="Unassembled WGS sequence"/>
</dbReference>
<dbReference type="STRING" id="39482.ERS852491_00428"/>
<reference evidence="1 2" key="1">
    <citation type="submission" date="2015-09" db="EMBL/GenBank/DDBJ databases">
        <authorList>
            <consortium name="Pathogen Informatics"/>
        </authorList>
    </citation>
    <scope>NUCLEOTIDE SEQUENCE [LARGE SCALE GENOMIC DNA]</scope>
    <source>
        <strain evidence="1 2">2789STDY5834876</strain>
    </source>
</reference>